<sequence>MNDDHKRRSAINSRSGYKSKATRIRKVITKYEFDSSLLSLCTALPEIEHNLNILPDLRDNIESVQETIIQLTRNDTDREEELAELRTMLDDVDESEAKLLELRKQAIASKPDSESQSVKGMFQFLSARMDEQLLQQEVDRRVSEEMNRAERKAEQEKFEVTLNLLLTSNNSVRLSTPKSKRTGHPSEDDEEDDEELQDTSAKLKGLAVPEFSGDYSEWISFKNLFTSIIDKNSNLSNSRKLHYLNSYLKGEAKSRISHLPISNVNYNVAWNILMTAYDDLMGIANTHIKAFLSTPKMFEPSAEAMRRTHAVVMASVDALDAMNMEQRDIWLIHLILEKLDNESKTLWSRASYKKIPSWSDFTDFLRERYKTMEQVAPSGSQKSTKKQEMKSMSAKQSSTKWSSNLATTISSTPTTTSAVIPCACCGKSNHRTVKCYKFRGLKDAKRFEIVQQAKLCINCLDPNHSVEKCQSSSCKKCEEKHSTWLHYAIHPESPKPEPSTSSNLALIETEINTENIQPSAVSLNCANQTLLPYVLLATAVIQVQNDNGDTLLCRAVLDSGSQANIITEEVCQMLKLSKRKSNCRLEGIGATNTPSPYQVTVNFGPRGFNRWTQTDCIVQEKITGRHPAVKISTSLPIPSKLVMADPQWNQPHQIDILIGGQHYWELVYDQTIHLGSGLPILKRSAFGWLVVGQIAPIPTNSSVTQNCNLTTLESIDATLKRFHEIEDLPSCDRKQEENDLAQKIYSETVSRDSSGRFIVHLPFTDDLAKWTSNVQNLSDEVHQELKEVVPDQPNEGSVSTLGLCWSPEVDHLSYKYSPETDNSNPTMRKVFSIASRIYDPLGLIGPFTVNAKQIMQTLWRLKGPGIREYLMKQSNSFSYIRRTLAWVLRFVYNTRAKGNYLAGPLQPEELQNAEVHLVKFEQEEFLRYDIRVLEGDIQKPLSKPLRNLAPFLDENGVIRVGGRLENADLNRETKNPMILPGGPLAKRIVSLPDWNLEDVSRLNRWQLTQKLYQHITKRWKHEYLLTLQCRTKWDKSAPNVEIGDVVLLIDQATAGVSWPLARVTAIHPGRDGKVRLVTIQTAKGTYKRSVQLLAKLPITSEESEFSA</sequence>
<dbReference type="EnsemblMetazoa" id="PPAI003708-RA">
    <property type="protein sequence ID" value="PPAI003708-PA"/>
    <property type="gene ID" value="PPAI003708"/>
</dbReference>
<proteinExistence type="predicted"/>
<organism evidence="4 5">
    <name type="scientific">Phlebotomus papatasi</name>
    <name type="common">Sandfly</name>
    <dbReference type="NCBI Taxonomy" id="29031"/>
    <lineage>
        <taxon>Eukaryota</taxon>
        <taxon>Metazoa</taxon>
        <taxon>Ecdysozoa</taxon>
        <taxon>Arthropoda</taxon>
        <taxon>Hexapoda</taxon>
        <taxon>Insecta</taxon>
        <taxon>Pterygota</taxon>
        <taxon>Neoptera</taxon>
        <taxon>Endopterygota</taxon>
        <taxon>Diptera</taxon>
        <taxon>Nematocera</taxon>
        <taxon>Psychodoidea</taxon>
        <taxon>Psychodidae</taxon>
        <taxon>Phlebotomus</taxon>
        <taxon>Phlebotomus</taxon>
    </lineage>
</organism>
<dbReference type="VEuPathDB" id="VectorBase:PPAPM1_009758"/>
<dbReference type="Pfam" id="PF18701">
    <property type="entry name" value="DUF5641"/>
    <property type="match status" value="1"/>
</dbReference>
<evidence type="ECO:0000313" key="4">
    <source>
        <dbReference type="EnsemblMetazoa" id="PPAI003708-PA"/>
    </source>
</evidence>
<reference evidence="4" key="1">
    <citation type="submission" date="2022-08" db="UniProtKB">
        <authorList>
            <consortium name="EnsemblMetazoa"/>
        </authorList>
    </citation>
    <scope>IDENTIFICATION</scope>
    <source>
        <strain evidence="4">Israel</strain>
    </source>
</reference>
<dbReference type="InterPro" id="IPR008042">
    <property type="entry name" value="Retrotrans_Pao"/>
</dbReference>
<dbReference type="VEuPathDB" id="VectorBase:PPAI003708"/>
<dbReference type="EMBL" id="AJVK01036345">
    <property type="status" value="NOT_ANNOTATED_CDS"/>
    <property type="molecule type" value="Genomic_DNA"/>
</dbReference>
<dbReference type="InterPro" id="IPR040676">
    <property type="entry name" value="DUF5641"/>
</dbReference>
<dbReference type="VEuPathDB" id="VectorBase:PPAPM1_000956"/>
<dbReference type="PANTHER" id="PTHR47331:SF5">
    <property type="entry name" value="RIBONUCLEASE H"/>
    <property type="match status" value="1"/>
</dbReference>
<protein>
    <recommendedName>
        <fullName evidence="3">DUF5641 domain-containing protein</fullName>
    </recommendedName>
</protein>
<feature type="coiled-coil region" evidence="1">
    <location>
        <begin position="54"/>
        <end position="105"/>
    </location>
</feature>
<name>A0A1B0D835_PHLPP</name>
<evidence type="ECO:0000256" key="2">
    <source>
        <dbReference type="SAM" id="MobiDB-lite"/>
    </source>
</evidence>
<dbReference type="Pfam" id="PF05380">
    <property type="entry name" value="Peptidase_A17"/>
    <property type="match status" value="1"/>
</dbReference>
<accession>A0A1B0D835</accession>
<keyword evidence="1" id="KW-0175">Coiled coil</keyword>
<feature type="region of interest" description="Disordered" evidence="2">
    <location>
        <begin position="173"/>
        <end position="199"/>
    </location>
</feature>
<evidence type="ECO:0000256" key="1">
    <source>
        <dbReference type="SAM" id="Coils"/>
    </source>
</evidence>
<dbReference type="Proteomes" id="UP000092462">
    <property type="component" value="Unassembled WGS sequence"/>
</dbReference>
<keyword evidence="5" id="KW-1185">Reference proteome</keyword>
<feature type="compositionally biased region" description="Acidic residues" evidence="2">
    <location>
        <begin position="187"/>
        <end position="197"/>
    </location>
</feature>
<dbReference type="AlphaFoldDB" id="A0A1B0D835"/>
<dbReference type="PANTHER" id="PTHR47331">
    <property type="entry name" value="PHD-TYPE DOMAIN-CONTAINING PROTEIN"/>
    <property type="match status" value="1"/>
</dbReference>
<feature type="region of interest" description="Disordered" evidence="2">
    <location>
        <begin position="375"/>
        <end position="397"/>
    </location>
</feature>
<dbReference type="InterPro" id="IPR005312">
    <property type="entry name" value="DUF1759"/>
</dbReference>
<evidence type="ECO:0000259" key="3">
    <source>
        <dbReference type="Pfam" id="PF18701"/>
    </source>
</evidence>
<dbReference type="VEuPathDB" id="VectorBase:PPAPM1_011975"/>
<dbReference type="VEuPathDB" id="VectorBase:PPAPM1_001224"/>
<dbReference type="Pfam" id="PF03564">
    <property type="entry name" value="DUF1759"/>
    <property type="match status" value="1"/>
</dbReference>
<evidence type="ECO:0000313" key="5">
    <source>
        <dbReference type="Proteomes" id="UP000092462"/>
    </source>
</evidence>
<feature type="domain" description="DUF5641" evidence="3">
    <location>
        <begin position="1003"/>
        <end position="1095"/>
    </location>
</feature>